<evidence type="ECO:0000256" key="1">
    <source>
        <dbReference type="SAM" id="MobiDB-lite"/>
    </source>
</evidence>
<feature type="region of interest" description="Disordered" evidence="1">
    <location>
        <begin position="1588"/>
        <end position="1634"/>
    </location>
</feature>
<evidence type="ECO:0000313" key="2">
    <source>
        <dbReference type="EMBL" id="AYU83869.1"/>
    </source>
</evidence>
<dbReference type="InterPro" id="IPR045111">
    <property type="entry name" value="Vps41/Vps8"/>
</dbReference>
<gene>
    <name evidence="2" type="ORF">LdCL_360058500</name>
</gene>
<feature type="compositionally biased region" description="Basic and acidic residues" evidence="1">
    <location>
        <begin position="1377"/>
        <end position="1386"/>
    </location>
</feature>
<dbReference type="VEuPathDB" id="TriTrypDB:LdCL_360058500"/>
<dbReference type="GO" id="GO:0006623">
    <property type="term" value="P:protein targeting to vacuole"/>
    <property type="evidence" value="ECO:0007669"/>
    <property type="project" value="InterPro"/>
</dbReference>
<feature type="region of interest" description="Disordered" evidence="1">
    <location>
        <begin position="1"/>
        <end position="22"/>
    </location>
</feature>
<feature type="region of interest" description="Disordered" evidence="1">
    <location>
        <begin position="1359"/>
        <end position="1390"/>
    </location>
</feature>
<name>A0A3Q8IGJ1_LEIDO</name>
<dbReference type="Proteomes" id="UP000274082">
    <property type="component" value="Chromosome 36"/>
</dbReference>
<feature type="region of interest" description="Disordered" evidence="1">
    <location>
        <begin position="161"/>
        <end position="221"/>
    </location>
</feature>
<dbReference type="VEuPathDB" id="TriTrypDB:LdBPK_365130.1"/>
<keyword evidence="3" id="KW-1185">Reference proteome</keyword>
<reference evidence="2 3" key="1">
    <citation type="journal article" date="2018" name="Sci. Rep.">
        <title>A complete Leishmania donovani reference genome identifies novel genetic variations associated with virulence.</title>
        <authorList>
            <person name="Lypaczewski P."/>
            <person name="Hoshizaki J."/>
            <person name="Zhang W.-W."/>
            <person name="McCall L.-I."/>
            <person name="Torcivia-Rodriguez J."/>
            <person name="Simonyan V."/>
            <person name="Kaur A."/>
            <person name="Dewar K."/>
            <person name="Matlashewski G."/>
        </authorList>
    </citation>
    <scope>NUCLEOTIDE SEQUENCE [LARGE SCALE GENOMIC DNA]</scope>
    <source>
        <strain evidence="2 3">LdCL</strain>
    </source>
</reference>
<dbReference type="PANTHER" id="PTHR12616">
    <property type="entry name" value="VACUOLAR PROTEIN SORTING VPS41"/>
    <property type="match status" value="1"/>
</dbReference>
<protein>
    <submittedName>
        <fullName evidence="2">Uncharacterized protein</fullName>
    </submittedName>
</protein>
<feature type="compositionally biased region" description="Polar residues" evidence="1">
    <location>
        <begin position="1359"/>
        <end position="1376"/>
    </location>
</feature>
<proteinExistence type="predicted"/>
<dbReference type="PANTHER" id="PTHR12616:SF8">
    <property type="entry name" value="VACUOLAR PROTEIN SORTING-ASSOCIATED PROTEIN 8 HOMOLOG"/>
    <property type="match status" value="1"/>
</dbReference>
<sequence length="2121" mass="227077">MNVSGDGGVHRGTCPRPGEDSASIFATLSGALPKNQNHSQCSVGSTKACKEEEEERLIVEDALRRLPQLAAFPLPSMSPWASSHVNDTPVENSSFYSRQGTSYTLAADEEALLLQELVNITAGAAPFVSTAAQEEHAAGGLEKRPGEAASLLGSRETGIRVPAATDTANGDCTSSAPKVSASEPAATSPAASPAHSSTHTGKGASSSKRRRAVASPTSSKTAVLKEEQDILDAIFAAVDGQQSSVSGDLLGETSSAAAAEAPATSADSDEEIDEVDLVLEQAKQLTSSTVLCETQRGELILHVHEHMALRSKLADLRKTAGEPTCVAVAEPFDISARAPTHASTASPAARTPSQSLSCAMGTSLGVVVLFDRRWTVLGICGSVEASVVNARGAVVSLSLCTSTAALVGVDETCDGRTAATGHARGTFVLWSLHTFSPLRVVSDESRVPVLRVMHLHRDPTRILVLDSSGAVRFFQFWKVMAKYMLRATSVTSALVAAPISDIDTLPCPSSFYMANLTTLKQHMPCSNGEESDGDVSAPWLCAPPPLPPATATAAGISRTTWPAIAGKHFVAAISNDAVLVYVVETGLQGTVTGVARHSHPPSSALSNELVRFVVMELGTSTPRLLLCISWNTEVELLLVNLRLPEPSGSRKTAAAEPMLEGLERLALLRVSAPLVQMVPLAGCSVLLCDQNSDAQLMDASVAVMVERHRFGSLEYVGFAGRLCGVKYHGTAASNRAAALLMGKEHAYGISLRSWRERLSSLLARRKYTQALDLAKGFAEEVALSTVGFSSNAANCRRELHQFMERILIAYVESRLAALPRTEATGKSSGGPPKQSAGNSGPICGTECLLDVLQQIASYCSAVDGLNLLYGPVALSLQQRGLLSHLLYVLEQFMRHGIITYMPETLIERFIHLFLDDAELDAVEVALGMRPRAPQDGKEARGDVLDAGQVADSAAKISGRDRVELALMFLDSGAPTLLRLAQEHGLVRLTVTILSLRQQRYVDALAYALDEEQKADDGLHGSDRGTDVCASRVLACPNLFGSPDAASVAVDFVECTLKGVSLLPGASLAIGEQRPAKRAILEYLLRTAPSDGRNTHSSAVGGGVHNLLRFLRRQPEHAMRVLLFALSDEGPCSPWGGADGLSRTQFVSSVYFILTGGSRTRPRHATESDLLSASGQRQGPLDLFRIDHDSLNRLPALRTLKATELAQRPFPPYIAVHTFLAGAAIFNELFLSTDAGELASDEPDRPPVRLDVWLDLVIQDVLFAFQSAERAEERRELQEHLLRVLAPDLLPPYRVAVFQSDFTRLRMARCLAALFCKEQRYAEAIACYTDPLQNCVDAHLQQDVFKMLRDEMQHLQDMRTQTMNRAQQESSQSQRLENSARDSDRDAASLMGGSATSEVGGGFDDIVEQHFSKESSLISPTVTATTTAPIDAAIKALQRAVMSQVELLVRIDATALAQFIFDYLPSNQREVINLLRGSSAAFMDYLDELVTQGDQAVANDMSLQNTYIELLCAHAPRRVYSYLQEKGNRVTYDVQLALRAVRKHRIADAAVYLLEKAMMIEDAMTVMLRAVRELLGALREEVLTRVTTGAEAAAEAQGDQDRDGSSPPLFTSTPGTEAGEAATQRGCRRRSTRGKDAPPLTFELATLDSATELWRFVGIGEELCGRHQAERVTGGSSTTDAAAPLAAVSSRTFSSATHAFPGGSPQHPEYWFRLLDVFMVPRRLLCEMMTQDDRLHALDTAPVPARPFASSDPTGMSNELDAAAHIAMASHAGAAAASLAHPLSAAGPPQHLASLTTPLSRGQRRCVEALVAVYTQYTSSILQSMMRSLDIAVVVDKVVQDNKDGTFRALKPILLDMMATLSFDLEASRLCKLATERDVILLGRELYQMLNRSVVPQSDCCAFCHIHLCKPPLPQPAGDEVGAAAAVGLVPSAVSVYTCGHAFHTVCAAQAMGSRQGCGICMRSRCSSGKPGGSEVCGNASGASAAWPSTSGGAAADRAGHRDHADPVTTVVMRAAERTIDVARMQRRVRQTKMKMDHPEDLYSVLKSLLAWDTTASDSSLGKAGPGVTRDRSGNCVLAPSPSVPAVAGQVHDPVTGGVTTTQDKVLDTLTDAEILELFGGA</sequence>
<accession>A0A3Q8IGJ1</accession>
<evidence type="ECO:0000313" key="3">
    <source>
        <dbReference type="Proteomes" id="UP000274082"/>
    </source>
</evidence>
<dbReference type="SUPFAM" id="SSF50978">
    <property type="entry name" value="WD40 repeat-like"/>
    <property type="match status" value="1"/>
</dbReference>
<dbReference type="GO" id="GO:0030897">
    <property type="term" value="C:HOPS complex"/>
    <property type="evidence" value="ECO:0007669"/>
    <property type="project" value="TreeGrafter"/>
</dbReference>
<dbReference type="OrthoDB" id="289913at2759"/>
<dbReference type="GO" id="GO:0005770">
    <property type="term" value="C:late endosome"/>
    <property type="evidence" value="ECO:0007669"/>
    <property type="project" value="TreeGrafter"/>
</dbReference>
<feature type="compositionally biased region" description="Polar residues" evidence="1">
    <location>
        <begin position="166"/>
        <end position="177"/>
    </location>
</feature>
<feature type="compositionally biased region" description="Low complexity" evidence="1">
    <location>
        <begin position="180"/>
        <end position="206"/>
    </location>
</feature>
<dbReference type="VEuPathDB" id="TriTrypDB:LDHU3_36.6850"/>
<dbReference type="InterPro" id="IPR036322">
    <property type="entry name" value="WD40_repeat_dom_sf"/>
</dbReference>
<dbReference type="GO" id="GO:0034058">
    <property type="term" value="P:endosomal vesicle fusion"/>
    <property type="evidence" value="ECO:0007669"/>
    <property type="project" value="TreeGrafter"/>
</dbReference>
<organism evidence="2 3">
    <name type="scientific">Leishmania donovani</name>
    <dbReference type="NCBI Taxonomy" id="5661"/>
    <lineage>
        <taxon>Eukaryota</taxon>
        <taxon>Discoba</taxon>
        <taxon>Euglenozoa</taxon>
        <taxon>Kinetoplastea</taxon>
        <taxon>Metakinetoplastina</taxon>
        <taxon>Trypanosomatida</taxon>
        <taxon>Trypanosomatidae</taxon>
        <taxon>Leishmaniinae</taxon>
        <taxon>Leishmania</taxon>
    </lineage>
</organism>
<dbReference type="EMBL" id="CP029535">
    <property type="protein sequence ID" value="AYU83869.1"/>
    <property type="molecule type" value="Genomic_DNA"/>
</dbReference>